<protein>
    <recommendedName>
        <fullName evidence="3">Clp R domain-containing protein</fullName>
    </recommendedName>
</protein>
<dbReference type="RefSeq" id="WP_189115575.1">
    <property type="nucleotide sequence ID" value="NZ_BMQC01000017.1"/>
</dbReference>
<dbReference type="Proteomes" id="UP000662200">
    <property type="component" value="Unassembled WGS sequence"/>
</dbReference>
<proteinExistence type="predicted"/>
<sequence length="375" mass="40254">MEFAKHSMDLLAGVYRRLVGTRHARPSAGHVVVALADVLPAFGRQVAPLRGRLLSAVQRDDAERDSTELAFWRSHEDRERPDVECEYSAQAGLREATGAVAGRASWDASVRPALTYAANLARESRAGNVGPAHMLAAFLLPGGTRMASVLAHAGVTHESLMGDPNFREVLADTGAPCAVGCYALLAAGALDTKTQPLSAIRRRWERARTRRDAGGPLLHALMREAERQALRAGQDTVSAVHLLSAVAQVSCDLAYLKVSLGPAYAASQTVVNEVVSRVTSLDSLQLACVNMPAESARATHPWWQSENTTVSLGESMARILDALTQLGGNRQELQLADVLRALDDYAPEMRNIVLANGLHPVFASILDSRRSSDGA</sequence>
<evidence type="ECO:0000313" key="1">
    <source>
        <dbReference type="EMBL" id="GGK40390.1"/>
    </source>
</evidence>
<dbReference type="SUPFAM" id="SSF81923">
    <property type="entry name" value="Double Clp-N motif"/>
    <property type="match status" value="1"/>
</dbReference>
<evidence type="ECO:0008006" key="3">
    <source>
        <dbReference type="Google" id="ProtNLM"/>
    </source>
</evidence>
<reference evidence="1" key="2">
    <citation type="submission" date="2020-09" db="EMBL/GenBank/DDBJ databases">
        <authorList>
            <person name="Sun Q."/>
            <person name="Ohkuma M."/>
        </authorList>
    </citation>
    <scope>NUCLEOTIDE SEQUENCE</scope>
    <source>
        <strain evidence="1">JCM 3091</strain>
    </source>
</reference>
<organism evidence="1 2">
    <name type="scientific">Pilimelia terevasa</name>
    <dbReference type="NCBI Taxonomy" id="53372"/>
    <lineage>
        <taxon>Bacteria</taxon>
        <taxon>Bacillati</taxon>
        <taxon>Actinomycetota</taxon>
        <taxon>Actinomycetes</taxon>
        <taxon>Micromonosporales</taxon>
        <taxon>Micromonosporaceae</taxon>
        <taxon>Pilimelia</taxon>
    </lineage>
</organism>
<accession>A0A8J3BTU1</accession>
<dbReference type="InterPro" id="IPR036628">
    <property type="entry name" value="Clp_N_dom_sf"/>
</dbReference>
<gene>
    <name evidence="1" type="ORF">GCM10010124_36440</name>
</gene>
<comment type="caution">
    <text evidence="1">The sequence shown here is derived from an EMBL/GenBank/DDBJ whole genome shotgun (WGS) entry which is preliminary data.</text>
</comment>
<dbReference type="AlphaFoldDB" id="A0A8J3BTU1"/>
<reference evidence="1" key="1">
    <citation type="journal article" date="2014" name="Int. J. Syst. Evol. Microbiol.">
        <title>Complete genome sequence of Corynebacterium casei LMG S-19264T (=DSM 44701T), isolated from a smear-ripened cheese.</title>
        <authorList>
            <consortium name="US DOE Joint Genome Institute (JGI-PGF)"/>
            <person name="Walter F."/>
            <person name="Albersmeier A."/>
            <person name="Kalinowski J."/>
            <person name="Ruckert C."/>
        </authorList>
    </citation>
    <scope>NUCLEOTIDE SEQUENCE</scope>
    <source>
        <strain evidence="1">JCM 3091</strain>
    </source>
</reference>
<keyword evidence="2" id="KW-1185">Reference proteome</keyword>
<dbReference type="Gene3D" id="1.10.1780.10">
    <property type="entry name" value="Clp, N-terminal domain"/>
    <property type="match status" value="1"/>
</dbReference>
<name>A0A8J3BTU1_9ACTN</name>
<evidence type="ECO:0000313" key="2">
    <source>
        <dbReference type="Proteomes" id="UP000662200"/>
    </source>
</evidence>
<dbReference type="EMBL" id="BMQC01000017">
    <property type="protein sequence ID" value="GGK40390.1"/>
    <property type="molecule type" value="Genomic_DNA"/>
</dbReference>